<name>A0ABX2AYX0_9BACT</name>
<dbReference type="InterPro" id="IPR001734">
    <property type="entry name" value="Na/solute_symporter"/>
</dbReference>
<dbReference type="InterPro" id="IPR051163">
    <property type="entry name" value="Sodium:Solute_Symporter_SSF"/>
</dbReference>
<evidence type="ECO:0000256" key="2">
    <source>
        <dbReference type="ARBA" id="ARBA00006434"/>
    </source>
</evidence>
<feature type="transmembrane region" description="Helical" evidence="12">
    <location>
        <begin position="41"/>
        <end position="63"/>
    </location>
</feature>
<dbReference type="Proteomes" id="UP000820977">
    <property type="component" value="Unassembled WGS sequence"/>
</dbReference>
<dbReference type="PANTHER" id="PTHR42985">
    <property type="entry name" value="SODIUM-COUPLED MONOCARBOXYLATE TRANSPORTER"/>
    <property type="match status" value="1"/>
</dbReference>
<evidence type="ECO:0000256" key="5">
    <source>
        <dbReference type="ARBA" id="ARBA00022692"/>
    </source>
</evidence>
<evidence type="ECO:0000256" key="12">
    <source>
        <dbReference type="SAM" id="Phobius"/>
    </source>
</evidence>
<evidence type="ECO:0000256" key="8">
    <source>
        <dbReference type="ARBA" id="ARBA00023065"/>
    </source>
</evidence>
<feature type="transmembrane region" description="Helical" evidence="12">
    <location>
        <begin position="422"/>
        <end position="441"/>
    </location>
</feature>
<feature type="transmembrane region" description="Helical" evidence="12">
    <location>
        <begin position="75"/>
        <end position="93"/>
    </location>
</feature>
<keyword evidence="9 12" id="KW-0472">Membrane</keyword>
<evidence type="ECO:0000256" key="11">
    <source>
        <dbReference type="RuleBase" id="RU362091"/>
    </source>
</evidence>
<protein>
    <submittedName>
        <fullName evidence="13">Sodium:solute symporter</fullName>
    </submittedName>
</protein>
<feature type="transmembrane region" description="Helical" evidence="12">
    <location>
        <begin position="269"/>
        <end position="291"/>
    </location>
</feature>
<evidence type="ECO:0000256" key="3">
    <source>
        <dbReference type="ARBA" id="ARBA00022448"/>
    </source>
</evidence>
<organism evidence="13 14">
    <name type="scientific">Xylanibacter caecicola</name>
    <dbReference type="NCBI Taxonomy" id="2736294"/>
    <lineage>
        <taxon>Bacteria</taxon>
        <taxon>Pseudomonadati</taxon>
        <taxon>Bacteroidota</taxon>
        <taxon>Bacteroidia</taxon>
        <taxon>Bacteroidales</taxon>
        <taxon>Prevotellaceae</taxon>
        <taxon>Xylanibacter</taxon>
    </lineage>
</organism>
<dbReference type="PROSITE" id="PS50283">
    <property type="entry name" value="NA_SOLUT_SYMP_3"/>
    <property type="match status" value="1"/>
</dbReference>
<evidence type="ECO:0000256" key="6">
    <source>
        <dbReference type="ARBA" id="ARBA00022989"/>
    </source>
</evidence>
<accession>A0ABX2AYX0</accession>
<keyword evidence="10" id="KW-0739">Sodium transport</keyword>
<evidence type="ECO:0000313" key="13">
    <source>
        <dbReference type="EMBL" id="NPE24421.1"/>
    </source>
</evidence>
<evidence type="ECO:0000313" key="14">
    <source>
        <dbReference type="Proteomes" id="UP000820977"/>
    </source>
</evidence>
<gene>
    <name evidence="13" type="ORF">HPS54_02605</name>
</gene>
<comment type="caution">
    <text evidence="13">The sequence shown here is derived from an EMBL/GenBank/DDBJ whole genome shotgun (WGS) entry which is preliminary data.</text>
</comment>
<keyword evidence="14" id="KW-1185">Reference proteome</keyword>
<keyword evidence="7" id="KW-0915">Sodium</keyword>
<feature type="transmembrane region" description="Helical" evidence="12">
    <location>
        <begin position="231"/>
        <end position="248"/>
    </location>
</feature>
<comment type="subcellular location">
    <subcellularLocation>
        <location evidence="1">Cell membrane</location>
        <topology evidence="1">Multi-pass membrane protein</topology>
    </subcellularLocation>
</comment>
<keyword evidence="8" id="KW-0406">Ion transport</keyword>
<dbReference type="InterPro" id="IPR038377">
    <property type="entry name" value="Na/Glc_symporter_sf"/>
</dbReference>
<dbReference type="PANTHER" id="PTHR42985:SF47">
    <property type="entry name" value="INTEGRAL MEMBRANE TRANSPORT PROTEIN"/>
    <property type="match status" value="1"/>
</dbReference>
<keyword evidence="5 12" id="KW-0812">Transmembrane</keyword>
<evidence type="ECO:0000256" key="10">
    <source>
        <dbReference type="ARBA" id="ARBA00023201"/>
    </source>
</evidence>
<keyword evidence="6 12" id="KW-1133">Transmembrane helix</keyword>
<reference evidence="13 14" key="1">
    <citation type="submission" date="2020-05" db="EMBL/GenBank/DDBJ databases">
        <title>Distinct polysaccharide utilization as determinants for interspecies competition between intestinal Prevotella spp.</title>
        <authorList>
            <person name="Galvez E.J.C."/>
            <person name="Iljazovic A."/>
            <person name="Strowig T."/>
        </authorList>
    </citation>
    <scope>NUCLEOTIDE SEQUENCE [LARGE SCALE GENOMIC DNA]</scope>
    <source>
        <strain evidence="13 14">PCHR</strain>
    </source>
</reference>
<proteinExistence type="inferred from homology"/>
<feature type="transmembrane region" description="Helical" evidence="12">
    <location>
        <begin position="390"/>
        <end position="410"/>
    </location>
</feature>
<dbReference type="Pfam" id="PF00474">
    <property type="entry name" value="SSF"/>
    <property type="match status" value="1"/>
</dbReference>
<evidence type="ECO:0000256" key="1">
    <source>
        <dbReference type="ARBA" id="ARBA00004651"/>
    </source>
</evidence>
<feature type="transmembrane region" description="Helical" evidence="12">
    <location>
        <begin position="366"/>
        <end position="384"/>
    </location>
</feature>
<comment type="similarity">
    <text evidence="2 11">Belongs to the sodium:solute symporter (SSF) (TC 2.A.21) family.</text>
</comment>
<evidence type="ECO:0000256" key="7">
    <source>
        <dbReference type="ARBA" id="ARBA00023053"/>
    </source>
</evidence>
<dbReference type="Gene3D" id="1.20.1730.10">
    <property type="entry name" value="Sodium/glucose cotransporter"/>
    <property type="match status" value="1"/>
</dbReference>
<keyword evidence="3" id="KW-0813">Transport</keyword>
<evidence type="ECO:0000256" key="4">
    <source>
        <dbReference type="ARBA" id="ARBA00022475"/>
    </source>
</evidence>
<keyword evidence="4" id="KW-1003">Cell membrane</keyword>
<feature type="transmembrane region" description="Helical" evidence="12">
    <location>
        <begin position="173"/>
        <end position="194"/>
    </location>
</feature>
<dbReference type="RefSeq" id="WP_172343912.1">
    <property type="nucleotide sequence ID" value="NZ_CASYYZ010000101.1"/>
</dbReference>
<feature type="transmembrane region" description="Helical" evidence="12">
    <location>
        <begin position="453"/>
        <end position="473"/>
    </location>
</feature>
<sequence>MIYILTFSLYFAVLLVLSRITGRHADNDTFYMANRRSPWYVVAFGMIGASISGVTFVSVPGMVMRTDMTYMQTCIGFIFGYIAVAFILVPVYYKMNLTTIYTYLQHRLGNRSYKTGAGFFVLSGITGAAVRFYVACMLLHRFVLADTGMPFAATVCIMVACIWAYTRRGGVRTLVWTDTLQTLCMLAAVVLIIVKVAEAMDMTLTEAVATVASDAHSRIFVFDDWVSTQNFFKQFISGIFIVIVMTGLDQNMMQKNLTCKTLREAQKDLCFGGMAFVPVNLLFLSLGILLLHLAAHTGTAIPSAGDELLPAFAATGTLGTAVQVLFTLGVVAASFSSADSALTALTTSCCVDIMGRQHDERLRHRVHLALAAAFIVFIMTFRAVNSTSVIDAVYILCSYTYGPLLGLFAFGLLTHRNVTDRLVPYIATASPVISFVIDTMTSHLTGYKFGYELLLLNGMITFAGLWMSGKYVLWVTHHKT</sequence>
<dbReference type="CDD" id="cd10326">
    <property type="entry name" value="SLC5sbd_NIS-like"/>
    <property type="match status" value="1"/>
</dbReference>
<feature type="transmembrane region" description="Helical" evidence="12">
    <location>
        <begin position="147"/>
        <end position="166"/>
    </location>
</feature>
<feature type="transmembrane region" description="Helical" evidence="12">
    <location>
        <begin position="311"/>
        <end position="335"/>
    </location>
</feature>
<dbReference type="EMBL" id="JABKKJ010000002">
    <property type="protein sequence ID" value="NPE24421.1"/>
    <property type="molecule type" value="Genomic_DNA"/>
</dbReference>
<evidence type="ECO:0000256" key="9">
    <source>
        <dbReference type="ARBA" id="ARBA00023136"/>
    </source>
</evidence>